<sequence>MGADPGLGRWYRLLLVAGASGQATAFGIRPIISYHVLDVGGDAVAVGLVAAGFSVLPFLAAVPVGRWVDRSGERTAGVAGALLIAGCTAAMVATTEIWQILVANALFGLGHLMILVGQQAVPATRGLGRRERDRVYATYTVSNSVGQMIGPVLVSSLVVTTVTATGAPLRDLAPALWAGVALALFTAVVTACVPQRRAAGEATGTPDPMLSILRRPGMWQAMVAGIGTVVATDLLLVYLPVWADERGAPAFFLGALLALRAATGIAVRLAAGRLVERFGYTRLIAVSSACAALCFVALPLGGPVVAVVAVGVMGGALGLTQPLTLSWVVTLTAPGQHGAAMGLRMSGNRLAQMLVPFGASALVVWGGTAGVFGLIAVLLGTASATAARASDPS</sequence>
<feature type="transmembrane region" description="Helical" evidence="5">
    <location>
        <begin position="44"/>
        <end position="64"/>
    </location>
</feature>
<evidence type="ECO:0000313" key="7">
    <source>
        <dbReference type="EMBL" id="OSY35827.1"/>
    </source>
</evidence>
<comment type="caution">
    <text evidence="7">The sequence shown here is derived from an EMBL/GenBank/DDBJ whole genome shotgun (WGS) entry which is preliminary data.</text>
</comment>
<dbReference type="GO" id="GO:0022857">
    <property type="term" value="F:transmembrane transporter activity"/>
    <property type="evidence" value="ECO:0007669"/>
    <property type="project" value="InterPro"/>
</dbReference>
<dbReference type="RefSeq" id="WP_085915895.1">
    <property type="nucleotide sequence ID" value="NZ_AP018920.1"/>
</dbReference>
<dbReference type="SUPFAM" id="SSF103473">
    <property type="entry name" value="MFS general substrate transporter"/>
    <property type="match status" value="1"/>
</dbReference>
<dbReference type="PANTHER" id="PTHR23526:SF4">
    <property type="entry name" value="INTEGRAL MEMBRANE TRANSPORT PROTEIN"/>
    <property type="match status" value="1"/>
</dbReference>
<dbReference type="GO" id="GO:0005886">
    <property type="term" value="C:plasma membrane"/>
    <property type="evidence" value="ECO:0007669"/>
    <property type="project" value="UniProtKB-SubCell"/>
</dbReference>
<dbReference type="PROSITE" id="PS50850">
    <property type="entry name" value="MFS"/>
    <property type="match status" value="1"/>
</dbReference>
<feature type="transmembrane region" description="Helical" evidence="5">
    <location>
        <begin position="175"/>
        <end position="193"/>
    </location>
</feature>
<proteinExistence type="predicted"/>
<feature type="transmembrane region" description="Helical" evidence="5">
    <location>
        <begin position="76"/>
        <end position="94"/>
    </location>
</feature>
<dbReference type="Gene3D" id="1.20.1250.20">
    <property type="entry name" value="MFS general substrate transporter like domains"/>
    <property type="match status" value="1"/>
</dbReference>
<dbReference type="OrthoDB" id="4612864at2"/>
<dbReference type="InterPro" id="IPR052528">
    <property type="entry name" value="Sugar_transport-like"/>
</dbReference>
<keyword evidence="2 5" id="KW-0812">Transmembrane</keyword>
<dbReference type="AlphaFoldDB" id="A0A1Y2MMD7"/>
<dbReference type="PANTHER" id="PTHR23526">
    <property type="entry name" value="INTEGRAL MEMBRANE TRANSPORT PROTEIN-RELATED"/>
    <property type="match status" value="1"/>
</dbReference>
<dbReference type="STRING" id="2074.BG845_05790"/>
<feature type="transmembrane region" description="Helical" evidence="5">
    <location>
        <begin position="100"/>
        <end position="124"/>
    </location>
</feature>
<dbReference type="InterPro" id="IPR036259">
    <property type="entry name" value="MFS_trans_sf"/>
</dbReference>
<dbReference type="InterPro" id="IPR020846">
    <property type="entry name" value="MFS_dom"/>
</dbReference>
<feature type="transmembrane region" description="Helical" evidence="5">
    <location>
        <begin position="251"/>
        <end position="271"/>
    </location>
</feature>
<organism evidence="7 8">
    <name type="scientific">Pseudonocardia autotrophica</name>
    <name type="common">Amycolata autotrophica</name>
    <name type="synonym">Nocardia autotrophica</name>
    <dbReference type="NCBI Taxonomy" id="2074"/>
    <lineage>
        <taxon>Bacteria</taxon>
        <taxon>Bacillati</taxon>
        <taxon>Actinomycetota</taxon>
        <taxon>Actinomycetes</taxon>
        <taxon>Pseudonocardiales</taxon>
        <taxon>Pseudonocardiaceae</taxon>
        <taxon>Pseudonocardia</taxon>
    </lineage>
</organism>
<feature type="transmembrane region" description="Helical" evidence="5">
    <location>
        <begin position="354"/>
        <end position="379"/>
    </location>
</feature>
<evidence type="ECO:0000256" key="3">
    <source>
        <dbReference type="ARBA" id="ARBA00022989"/>
    </source>
</evidence>
<evidence type="ECO:0000256" key="1">
    <source>
        <dbReference type="ARBA" id="ARBA00004651"/>
    </source>
</evidence>
<dbReference type="EMBL" id="MIGB01000046">
    <property type="protein sequence ID" value="OSY35827.1"/>
    <property type="molecule type" value="Genomic_DNA"/>
</dbReference>
<feature type="transmembrane region" description="Helical" evidence="5">
    <location>
        <begin position="145"/>
        <end position="169"/>
    </location>
</feature>
<evidence type="ECO:0000313" key="8">
    <source>
        <dbReference type="Proteomes" id="UP000194360"/>
    </source>
</evidence>
<feature type="transmembrane region" description="Helical" evidence="5">
    <location>
        <begin position="219"/>
        <end position="239"/>
    </location>
</feature>
<gene>
    <name evidence="7" type="ORF">BG845_05790</name>
</gene>
<evidence type="ECO:0000256" key="5">
    <source>
        <dbReference type="SAM" id="Phobius"/>
    </source>
</evidence>
<dbReference type="InterPro" id="IPR011701">
    <property type="entry name" value="MFS"/>
</dbReference>
<evidence type="ECO:0000256" key="4">
    <source>
        <dbReference type="ARBA" id="ARBA00023136"/>
    </source>
</evidence>
<keyword evidence="4 5" id="KW-0472">Membrane</keyword>
<dbReference type="Pfam" id="PF07690">
    <property type="entry name" value="MFS_1"/>
    <property type="match status" value="1"/>
</dbReference>
<feature type="transmembrane region" description="Helical" evidence="5">
    <location>
        <begin position="12"/>
        <end position="32"/>
    </location>
</feature>
<keyword evidence="8" id="KW-1185">Reference proteome</keyword>
<protein>
    <submittedName>
        <fullName evidence="7">Putative MFS family transporter protein</fullName>
    </submittedName>
</protein>
<accession>A0A1Y2MMD7</accession>
<evidence type="ECO:0000256" key="2">
    <source>
        <dbReference type="ARBA" id="ARBA00022692"/>
    </source>
</evidence>
<feature type="domain" description="Major facilitator superfamily (MFS) profile" evidence="6">
    <location>
        <begin position="1"/>
        <end position="393"/>
    </location>
</feature>
<dbReference type="Proteomes" id="UP000194360">
    <property type="component" value="Unassembled WGS sequence"/>
</dbReference>
<evidence type="ECO:0000259" key="6">
    <source>
        <dbReference type="PROSITE" id="PS50850"/>
    </source>
</evidence>
<comment type="subcellular location">
    <subcellularLocation>
        <location evidence="1">Cell membrane</location>
        <topology evidence="1">Multi-pass membrane protein</topology>
    </subcellularLocation>
</comment>
<name>A0A1Y2MMD7_PSEAH</name>
<reference evidence="7 8" key="1">
    <citation type="submission" date="2016-09" db="EMBL/GenBank/DDBJ databases">
        <title>Pseudonocardia autotrophica DSM535, a candidate organism with high potential of specific P450 cytochromes.</title>
        <authorList>
            <person name="Grumaz C."/>
            <person name="Vainshtein Y."/>
            <person name="Kirstahler P."/>
            <person name="Sohn K."/>
        </authorList>
    </citation>
    <scope>NUCLEOTIDE SEQUENCE [LARGE SCALE GENOMIC DNA]</scope>
    <source>
        <strain evidence="7 8">DSM 535</strain>
    </source>
</reference>
<keyword evidence="3 5" id="KW-1133">Transmembrane helix</keyword>